<gene>
    <name evidence="1" type="ORF">GCM10007383_00300</name>
</gene>
<accession>A0A918INU3</accession>
<comment type="caution">
    <text evidence="1">The sequence shown here is derived from an EMBL/GenBank/DDBJ whole genome shotgun (WGS) entry which is preliminary data.</text>
</comment>
<dbReference type="Proteomes" id="UP000634668">
    <property type="component" value="Unassembled WGS sequence"/>
</dbReference>
<protein>
    <submittedName>
        <fullName evidence="1">Uncharacterized protein</fullName>
    </submittedName>
</protein>
<dbReference type="EMBL" id="BMWP01000001">
    <property type="protein sequence ID" value="GGW21741.1"/>
    <property type="molecule type" value="Genomic_DNA"/>
</dbReference>
<organism evidence="1 2">
    <name type="scientific">Arenibacter certesii</name>
    <dbReference type="NCBI Taxonomy" id="228955"/>
    <lineage>
        <taxon>Bacteria</taxon>
        <taxon>Pseudomonadati</taxon>
        <taxon>Bacteroidota</taxon>
        <taxon>Flavobacteriia</taxon>
        <taxon>Flavobacteriales</taxon>
        <taxon>Flavobacteriaceae</taxon>
        <taxon>Arenibacter</taxon>
    </lineage>
</organism>
<proteinExistence type="predicted"/>
<reference evidence="1" key="2">
    <citation type="submission" date="2020-09" db="EMBL/GenBank/DDBJ databases">
        <authorList>
            <person name="Sun Q."/>
            <person name="Kim S."/>
        </authorList>
    </citation>
    <scope>NUCLEOTIDE SEQUENCE</scope>
    <source>
        <strain evidence="1">KCTC 12113</strain>
    </source>
</reference>
<name>A0A918INU3_9FLAO</name>
<evidence type="ECO:0000313" key="2">
    <source>
        <dbReference type="Proteomes" id="UP000634668"/>
    </source>
</evidence>
<dbReference type="AlphaFoldDB" id="A0A918INU3"/>
<keyword evidence="2" id="KW-1185">Reference proteome</keyword>
<reference evidence="1" key="1">
    <citation type="journal article" date="2014" name="Int. J. Syst. Evol. Microbiol.">
        <title>Complete genome sequence of Corynebacterium casei LMG S-19264T (=DSM 44701T), isolated from a smear-ripened cheese.</title>
        <authorList>
            <consortium name="US DOE Joint Genome Institute (JGI-PGF)"/>
            <person name="Walter F."/>
            <person name="Albersmeier A."/>
            <person name="Kalinowski J."/>
            <person name="Ruckert C."/>
        </authorList>
    </citation>
    <scope>NUCLEOTIDE SEQUENCE</scope>
    <source>
        <strain evidence="1">KCTC 12113</strain>
    </source>
</reference>
<sequence length="87" mass="10302">MKYEINIEGGFTGIPKTYKGEQSLNNEEKTKLLLSLQKTFADENTKTRDGFNYKLKLTDHEIVYNFEFDEFNIPKEVRMFIESIIKK</sequence>
<evidence type="ECO:0000313" key="1">
    <source>
        <dbReference type="EMBL" id="GGW21741.1"/>
    </source>
</evidence>
<dbReference type="RefSeq" id="WP_026815039.1">
    <property type="nucleotide sequence ID" value="NZ_BMWP01000001.1"/>
</dbReference>